<reference evidence="2 3" key="1">
    <citation type="submission" date="2024-10" db="EMBL/GenBank/DDBJ databases">
        <authorList>
            <person name="Kim D."/>
        </authorList>
    </citation>
    <scope>NUCLEOTIDE SEQUENCE [LARGE SCALE GENOMIC DNA]</scope>
    <source>
        <strain evidence="2">BH-2024</strain>
    </source>
</reference>
<sequence length="214" mass="24373">MTVNGKKNTEGLNVRRRALINQLLFEMSDLCPRVDQLQADSPKLRSASVLLIKRWSECPSEISRSKLSLACDTCLRHKQGNLVPLGILMSFVPFLLLNLPIRSGGLTVMIKGQQRTDDQKDGDQSTRQWQWPLHVRTIYAQDLPFEIVTKCRLSLLSMNNRGKTELTNPDYRKDDFLIRIETMHLSDRGTTKNFRLSGTRSFEGSAERTQSGAH</sequence>
<evidence type="ECO:0008006" key="4">
    <source>
        <dbReference type="Google" id="ProtNLM"/>
    </source>
</evidence>
<proteinExistence type="predicted"/>
<evidence type="ECO:0000256" key="1">
    <source>
        <dbReference type="SAM" id="Phobius"/>
    </source>
</evidence>
<gene>
    <name evidence="2" type="ORF">niasHT_032533</name>
</gene>
<dbReference type="Proteomes" id="UP001620626">
    <property type="component" value="Unassembled WGS sequence"/>
</dbReference>
<feature type="transmembrane region" description="Helical" evidence="1">
    <location>
        <begin position="82"/>
        <end position="101"/>
    </location>
</feature>
<name>A0ABD2HXB2_9BILA</name>
<keyword evidence="1" id="KW-1133">Transmembrane helix</keyword>
<keyword evidence="1" id="KW-0472">Membrane</keyword>
<evidence type="ECO:0000313" key="3">
    <source>
        <dbReference type="Proteomes" id="UP001620626"/>
    </source>
</evidence>
<comment type="caution">
    <text evidence="2">The sequence shown here is derived from an EMBL/GenBank/DDBJ whole genome shotgun (WGS) entry which is preliminary data.</text>
</comment>
<keyword evidence="1" id="KW-0812">Transmembrane</keyword>
<keyword evidence="3" id="KW-1185">Reference proteome</keyword>
<evidence type="ECO:0000313" key="2">
    <source>
        <dbReference type="EMBL" id="KAL3071292.1"/>
    </source>
</evidence>
<organism evidence="2 3">
    <name type="scientific">Heterodera trifolii</name>
    <dbReference type="NCBI Taxonomy" id="157864"/>
    <lineage>
        <taxon>Eukaryota</taxon>
        <taxon>Metazoa</taxon>
        <taxon>Ecdysozoa</taxon>
        <taxon>Nematoda</taxon>
        <taxon>Chromadorea</taxon>
        <taxon>Rhabditida</taxon>
        <taxon>Tylenchina</taxon>
        <taxon>Tylenchomorpha</taxon>
        <taxon>Tylenchoidea</taxon>
        <taxon>Heteroderidae</taxon>
        <taxon>Heteroderinae</taxon>
        <taxon>Heterodera</taxon>
    </lineage>
</organism>
<dbReference type="AlphaFoldDB" id="A0ABD2HXB2"/>
<dbReference type="EMBL" id="JBICBT010001361">
    <property type="protein sequence ID" value="KAL3071292.1"/>
    <property type="molecule type" value="Genomic_DNA"/>
</dbReference>
<accession>A0ABD2HXB2</accession>
<protein>
    <recommendedName>
        <fullName evidence="4">BHLH domain-containing protein</fullName>
    </recommendedName>
</protein>